<protein>
    <submittedName>
        <fullName evidence="2">Uncharacterized protein</fullName>
    </submittedName>
</protein>
<evidence type="ECO:0000256" key="1">
    <source>
        <dbReference type="SAM" id="MobiDB-lite"/>
    </source>
</evidence>
<dbReference type="Proteomes" id="UP001159363">
    <property type="component" value="Chromosome 12"/>
</dbReference>
<sequence>MGNYFISRRVCRATAIPALLACRQELRGSAPTLAARCVLSGRLFLPAAWHKWPWRRSENGDTLPALSRGRPQSDNKRKRNKRMIGGLWLAPFQTAGYILTAKCVSLFLCYHWSPYRSSVTSQDEMWYLQASLPMFQNKGKEKTKRRLSIPSGKIFHTQVCNIYYRSSPAGSLDFRKWESCRTMPLVGGFTRGSPVSPSPSFRRRSILTSITLIGFQVLAVKSRLNLFTRYRSCTSLRIVQEYRSETAAYATNSRSTCQQNVRTPFTDQSLVTCQQAIQPIRNFPKYAVASQTQGPSPEASAANWFNSLACLPHTPVLDTRSRRLPFRWSLLVFYSSELSHSFIQLQLNSRPGGLPRYLFSQTTFWKVQRTPRRAERTRTLRGSGFDSRSGHPDFGSPRFPEIAPGECWDEALTKAMADSFPSLPQSLFPVQLAPWHGSITPHRASGDEVSCSGRKLTVGGASLVSKKAILNSQLLERVSGRIARFACQIHVYGIRAKCFCKSGNRGKKRERESGFSDTTCVLIRIRGDSGMPNIEYESRDGNYCGSGLVPYAYRGGNPYKRACIAAERDWVTMAAFGAMATPLVELPEERGRGSYFPLLWLALVNSALVRARSQSTLEYRGEIFVYSANTTRTRLQIGVTSHQLPLPISA</sequence>
<organism evidence="2 3">
    <name type="scientific">Dryococelus australis</name>
    <dbReference type="NCBI Taxonomy" id="614101"/>
    <lineage>
        <taxon>Eukaryota</taxon>
        <taxon>Metazoa</taxon>
        <taxon>Ecdysozoa</taxon>
        <taxon>Arthropoda</taxon>
        <taxon>Hexapoda</taxon>
        <taxon>Insecta</taxon>
        <taxon>Pterygota</taxon>
        <taxon>Neoptera</taxon>
        <taxon>Polyneoptera</taxon>
        <taxon>Phasmatodea</taxon>
        <taxon>Verophasmatodea</taxon>
        <taxon>Anareolatae</taxon>
        <taxon>Phasmatidae</taxon>
        <taxon>Eurycanthinae</taxon>
        <taxon>Dryococelus</taxon>
    </lineage>
</organism>
<keyword evidence="3" id="KW-1185">Reference proteome</keyword>
<accession>A0ABQ9GFM6</accession>
<dbReference type="EMBL" id="JARBHB010000013">
    <property type="protein sequence ID" value="KAJ8870341.1"/>
    <property type="molecule type" value="Genomic_DNA"/>
</dbReference>
<proteinExistence type="predicted"/>
<feature type="region of interest" description="Disordered" evidence="1">
    <location>
        <begin position="370"/>
        <end position="389"/>
    </location>
</feature>
<reference evidence="2 3" key="1">
    <citation type="submission" date="2023-02" db="EMBL/GenBank/DDBJ databases">
        <title>LHISI_Scaffold_Assembly.</title>
        <authorList>
            <person name="Stuart O.P."/>
            <person name="Cleave R."/>
            <person name="Magrath M.J.L."/>
            <person name="Mikheyev A.S."/>
        </authorList>
    </citation>
    <scope>NUCLEOTIDE SEQUENCE [LARGE SCALE GENOMIC DNA]</scope>
    <source>
        <strain evidence="2">Daus_M_001</strain>
        <tissue evidence="2">Leg muscle</tissue>
    </source>
</reference>
<name>A0ABQ9GFM6_9NEOP</name>
<evidence type="ECO:0000313" key="3">
    <source>
        <dbReference type="Proteomes" id="UP001159363"/>
    </source>
</evidence>
<gene>
    <name evidence="2" type="ORF">PR048_029362</name>
</gene>
<evidence type="ECO:0000313" key="2">
    <source>
        <dbReference type="EMBL" id="KAJ8870341.1"/>
    </source>
</evidence>
<comment type="caution">
    <text evidence="2">The sequence shown here is derived from an EMBL/GenBank/DDBJ whole genome shotgun (WGS) entry which is preliminary data.</text>
</comment>